<evidence type="ECO:0000313" key="4">
    <source>
        <dbReference type="Ensembl" id="ENSCCRP00000107131.1"/>
    </source>
</evidence>
<dbReference type="Gene3D" id="3.40.50.720">
    <property type="entry name" value="NAD(P)-binding Rossmann-like Domain"/>
    <property type="match status" value="1"/>
</dbReference>
<keyword evidence="3" id="KW-0560">Oxidoreductase</keyword>
<keyword evidence="2" id="KW-0521">NADP</keyword>
<keyword evidence="5" id="KW-1185">Reference proteome</keyword>
<dbReference type="InterPro" id="IPR036291">
    <property type="entry name" value="NAD(P)-bd_dom_sf"/>
</dbReference>
<protein>
    <submittedName>
        <fullName evidence="4">Uncharacterized protein</fullName>
    </submittedName>
</protein>
<dbReference type="PANTHER" id="PTHR43963:SF4">
    <property type="entry name" value="CARBONYL REDUCTASE (NADPH)"/>
    <property type="match status" value="1"/>
</dbReference>
<dbReference type="PANTHER" id="PTHR43963">
    <property type="entry name" value="CARBONYL REDUCTASE 1-RELATED"/>
    <property type="match status" value="1"/>
</dbReference>
<accession>A0A9J7XL57</accession>
<reference evidence="4" key="1">
    <citation type="submission" date="2025-08" db="UniProtKB">
        <authorList>
            <consortium name="Ensembl"/>
        </authorList>
    </citation>
    <scope>IDENTIFICATION</scope>
</reference>
<organism evidence="4 5">
    <name type="scientific">Cyprinus carpio carpio</name>
    <dbReference type="NCBI Taxonomy" id="630221"/>
    <lineage>
        <taxon>Eukaryota</taxon>
        <taxon>Metazoa</taxon>
        <taxon>Chordata</taxon>
        <taxon>Craniata</taxon>
        <taxon>Vertebrata</taxon>
        <taxon>Euteleostomi</taxon>
        <taxon>Actinopterygii</taxon>
        <taxon>Neopterygii</taxon>
        <taxon>Teleostei</taxon>
        <taxon>Ostariophysi</taxon>
        <taxon>Cypriniformes</taxon>
        <taxon>Cyprinidae</taxon>
        <taxon>Cyprininae</taxon>
        <taxon>Cyprinus</taxon>
    </lineage>
</organism>
<name>A0A9J7XL57_CYPCA</name>
<dbReference type="AlphaFoldDB" id="A0A9J7XL57"/>
<reference evidence="4" key="2">
    <citation type="submission" date="2025-09" db="UniProtKB">
        <authorList>
            <consortium name="Ensembl"/>
        </authorList>
    </citation>
    <scope>IDENTIFICATION</scope>
</reference>
<sequence length="83" mass="9214">MKTMFDFFMAVADTTPLGIQANVTLKTNFFATRDMCNVFLPIIKPGGQIVNVSNEMGLVALSRCSPELQARSEAMTFILHRKS</sequence>
<dbReference type="Ensembl" id="ENSCCRT00000141161.1">
    <property type="protein sequence ID" value="ENSCCRP00000107131.1"/>
    <property type="gene ID" value="ENSCCRG00000081465.1"/>
</dbReference>
<dbReference type="GO" id="GO:0004090">
    <property type="term" value="F:carbonyl reductase (NADPH) activity"/>
    <property type="evidence" value="ECO:0007669"/>
    <property type="project" value="TreeGrafter"/>
</dbReference>
<evidence type="ECO:0000313" key="5">
    <source>
        <dbReference type="Proteomes" id="UP001108240"/>
    </source>
</evidence>
<evidence type="ECO:0000256" key="3">
    <source>
        <dbReference type="ARBA" id="ARBA00023002"/>
    </source>
</evidence>
<evidence type="ECO:0000256" key="1">
    <source>
        <dbReference type="ARBA" id="ARBA00006484"/>
    </source>
</evidence>
<proteinExistence type="inferred from homology"/>
<evidence type="ECO:0000256" key="2">
    <source>
        <dbReference type="ARBA" id="ARBA00022857"/>
    </source>
</evidence>
<dbReference type="Proteomes" id="UP001108240">
    <property type="component" value="Unplaced"/>
</dbReference>
<dbReference type="SUPFAM" id="SSF51735">
    <property type="entry name" value="NAD(P)-binding Rossmann-fold domains"/>
    <property type="match status" value="1"/>
</dbReference>
<comment type="similarity">
    <text evidence="1">Belongs to the short-chain dehydrogenases/reductases (SDR) family.</text>
</comment>